<name>A0ACB7XPS2_9ERIC</name>
<keyword evidence="2" id="KW-1185">Reference proteome</keyword>
<comment type="caution">
    <text evidence="1">The sequence shown here is derived from an EMBL/GenBank/DDBJ whole genome shotgun (WGS) entry which is preliminary data.</text>
</comment>
<accession>A0ACB7XPS2</accession>
<sequence>MGLGKDVAARGLEIPNVDLKLRWCMFQLWAVWTQGIGVPQPTKLLVSGLSCNMLLALLVNRQGIAEATPAPFSTAPQH</sequence>
<dbReference type="EMBL" id="CM037151">
    <property type="protein sequence ID" value="KAH7842893.1"/>
    <property type="molecule type" value="Genomic_DNA"/>
</dbReference>
<evidence type="ECO:0000313" key="1">
    <source>
        <dbReference type="EMBL" id="KAH7842893.1"/>
    </source>
</evidence>
<reference evidence="1 2" key="1">
    <citation type="journal article" date="2021" name="Hortic Res">
        <title>High-quality reference genome and annotation aids understanding of berry development for evergreen blueberry (Vaccinium darrowii).</title>
        <authorList>
            <person name="Yu J."/>
            <person name="Hulse-Kemp A.M."/>
            <person name="Babiker E."/>
            <person name="Staton M."/>
        </authorList>
    </citation>
    <scope>NUCLEOTIDE SEQUENCE [LARGE SCALE GENOMIC DNA]</scope>
    <source>
        <strain evidence="2">cv. NJ 8807/NJ 8810</strain>
        <tissue evidence="1">Young leaf</tissue>
    </source>
</reference>
<protein>
    <submittedName>
        <fullName evidence="1">Uncharacterized protein</fullName>
    </submittedName>
</protein>
<gene>
    <name evidence="1" type="ORF">Vadar_010262</name>
</gene>
<dbReference type="Proteomes" id="UP000828048">
    <property type="component" value="Chromosome 1"/>
</dbReference>
<evidence type="ECO:0000313" key="2">
    <source>
        <dbReference type="Proteomes" id="UP000828048"/>
    </source>
</evidence>
<organism evidence="1 2">
    <name type="scientific">Vaccinium darrowii</name>
    <dbReference type="NCBI Taxonomy" id="229202"/>
    <lineage>
        <taxon>Eukaryota</taxon>
        <taxon>Viridiplantae</taxon>
        <taxon>Streptophyta</taxon>
        <taxon>Embryophyta</taxon>
        <taxon>Tracheophyta</taxon>
        <taxon>Spermatophyta</taxon>
        <taxon>Magnoliopsida</taxon>
        <taxon>eudicotyledons</taxon>
        <taxon>Gunneridae</taxon>
        <taxon>Pentapetalae</taxon>
        <taxon>asterids</taxon>
        <taxon>Ericales</taxon>
        <taxon>Ericaceae</taxon>
        <taxon>Vaccinioideae</taxon>
        <taxon>Vaccinieae</taxon>
        <taxon>Vaccinium</taxon>
    </lineage>
</organism>
<proteinExistence type="predicted"/>